<dbReference type="Pfam" id="PF03837">
    <property type="entry name" value="RecT"/>
    <property type="match status" value="1"/>
</dbReference>
<dbReference type="InterPro" id="IPR004590">
    <property type="entry name" value="ssDNA_annealing_RecT"/>
</dbReference>
<feature type="compositionally biased region" description="Basic and acidic residues" evidence="1">
    <location>
        <begin position="275"/>
        <end position="301"/>
    </location>
</feature>
<gene>
    <name evidence="2" type="ORF">H5993_05225</name>
</gene>
<dbReference type="RefSeq" id="WP_204776521.1">
    <property type="nucleotide sequence ID" value="NZ_JACJJQ010000020.1"/>
</dbReference>
<accession>A0ABS2ENU2</accession>
<dbReference type="InterPro" id="IPR018330">
    <property type="entry name" value="RecT_fam"/>
</dbReference>
<dbReference type="Proteomes" id="UP000776629">
    <property type="component" value="Unassembled WGS sequence"/>
</dbReference>
<feature type="region of interest" description="Disordered" evidence="1">
    <location>
        <begin position="236"/>
        <end position="338"/>
    </location>
</feature>
<evidence type="ECO:0000256" key="1">
    <source>
        <dbReference type="SAM" id="MobiDB-lite"/>
    </source>
</evidence>
<name>A0ABS2ENU2_9LACO</name>
<organism evidence="2 3">
    <name type="scientific">Limosilactobacillus alvi</name>
    <dbReference type="NCBI Taxonomy" id="990412"/>
    <lineage>
        <taxon>Bacteria</taxon>
        <taxon>Bacillati</taxon>
        <taxon>Bacillota</taxon>
        <taxon>Bacilli</taxon>
        <taxon>Lactobacillales</taxon>
        <taxon>Lactobacillaceae</taxon>
        <taxon>Limosilactobacillus</taxon>
    </lineage>
</organism>
<comment type="caution">
    <text evidence="2">The sequence shown here is derived from an EMBL/GenBank/DDBJ whole genome shotgun (WGS) entry which is preliminary data.</text>
</comment>
<sequence>MQQPQVKNQMQNNLQNAIFAQVNDQISAEEDKGLALPAGYSLNNALKAAWFKLQSTRDKFNHSALDVCDPNSVGLALMDMAVQGLSPAKNQCYFIVYGNQLQMQRSYFGTITVLKRLERVVDIDAQVVHKGDEFEIGADGIGHTIVKKFVPKFENLDNPLIGAFAFIKLADGRIDYTVMTKKQIDTSWAQSRQHNVQQKFSDEMAKRTVLNRAAKIFVNTSDDSDLLTGAINRATEAEYDNDQEQEPKEVAPVEKGTPNALLAGFKRKQAQTAKEAPKQAPKEEPKQETTKEAPKQAEKPSGDIVKQLTEPDDKIPAEDLPFPETPENGSEGEAVADGQTDIYDYIDEDKAIEAYGDKVGGVNNAN</sequence>
<reference evidence="2 3" key="1">
    <citation type="journal article" date="2021" name="Sci. Rep.">
        <title>The distribution of antibiotic resistance genes in chicken gut microbiota commensals.</title>
        <authorList>
            <person name="Juricova H."/>
            <person name="Matiasovicova J."/>
            <person name="Kubasova T."/>
            <person name="Cejkova D."/>
            <person name="Rychlik I."/>
        </authorList>
    </citation>
    <scope>NUCLEOTIDE SEQUENCE [LARGE SCALE GENOMIC DNA]</scope>
    <source>
        <strain evidence="2 3">An810</strain>
    </source>
</reference>
<evidence type="ECO:0000313" key="2">
    <source>
        <dbReference type="EMBL" id="MBM6754159.1"/>
    </source>
</evidence>
<keyword evidence="3" id="KW-1185">Reference proteome</keyword>
<evidence type="ECO:0000313" key="3">
    <source>
        <dbReference type="Proteomes" id="UP000776629"/>
    </source>
</evidence>
<protein>
    <submittedName>
        <fullName evidence="2">Recombinase RecT</fullName>
    </submittedName>
</protein>
<proteinExistence type="predicted"/>
<dbReference type="EMBL" id="JACJJQ010000020">
    <property type="protein sequence ID" value="MBM6754159.1"/>
    <property type="molecule type" value="Genomic_DNA"/>
</dbReference>
<dbReference type="NCBIfam" id="TIGR00616">
    <property type="entry name" value="rect"/>
    <property type="match status" value="1"/>
</dbReference>